<comment type="similarity">
    <text evidence="3 10">Belongs to the TPP enzyme family.</text>
</comment>
<reference evidence="14 15" key="1">
    <citation type="submission" date="2010-05" db="EMBL/GenBank/DDBJ databases">
        <title>The Genome Sequence of Thecamonas trahens ATCC 50062.</title>
        <authorList>
            <consortium name="The Broad Institute Genome Sequencing Platform"/>
            <person name="Russ C."/>
            <person name="Cuomo C."/>
            <person name="Shea T."/>
            <person name="Young S.K."/>
            <person name="Zeng Q."/>
            <person name="Koehrsen M."/>
            <person name="Haas B."/>
            <person name="Borodovsky M."/>
            <person name="Guigo R."/>
            <person name="Alvarado L."/>
            <person name="Berlin A."/>
            <person name="Bochicchio J."/>
            <person name="Borenstein D."/>
            <person name="Chapman S."/>
            <person name="Chen Z."/>
            <person name="Freedman E."/>
            <person name="Gellesch M."/>
            <person name="Goldberg J."/>
            <person name="Griggs A."/>
            <person name="Gujja S."/>
            <person name="Heilman E."/>
            <person name="Heiman D."/>
            <person name="Hepburn T."/>
            <person name="Howarth C."/>
            <person name="Jen D."/>
            <person name="Larson L."/>
            <person name="Mehta T."/>
            <person name="Park D."/>
            <person name="Pearson M."/>
            <person name="Roberts A."/>
            <person name="Saif S."/>
            <person name="Shenoy N."/>
            <person name="Sisk P."/>
            <person name="Stolte C."/>
            <person name="Sykes S."/>
            <person name="Thomson T."/>
            <person name="Walk T."/>
            <person name="White J."/>
            <person name="Yandava C."/>
            <person name="Burger G."/>
            <person name="Gray M.W."/>
            <person name="Holland P.W.H."/>
            <person name="King N."/>
            <person name="Lang F.B.F."/>
            <person name="Roger A.J."/>
            <person name="Ruiz-Trillo I."/>
            <person name="Lander E."/>
            <person name="Nusbaum C."/>
        </authorList>
    </citation>
    <scope>NUCLEOTIDE SEQUENCE [LARGE SCALE GENOMIC DNA]</scope>
    <source>
        <strain evidence="14 15">ATCC 50062</strain>
    </source>
</reference>
<dbReference type="SUPFAM" id="SSF52467">
    <property type="entry name" value="DHS-like NAD/FAD-binding domain"/>
    <property type="match status" value="1"/>
</dbReference>
<dbReference type="EMBL" id="GL349515">
    <property type="protein sequence ID" value="KNC56210.1"/>
    <property type="molecule type" value="Genomic_DNA"/>
</dbReference>
<dbReference type="NCBIfam" id="TIGR03457">
    <property type="entry name" value="sulphoacet_xsc"/>
    <property type="match status" value="1"/>
</dbReference>
<dbReference type="GO" id="GO:0009099">
    <property type="term" value="P:L-valine biosynthetic process"/>
    <property type="evidence" value="ECO:0007669"/>
    <property type="project" value="TreeGrafter"/>
</dbReference>
<dbReference type="PANTHER" id="PTHR18968">
    <property type="entry name" value="THIAMINE PYROPHOSPHATE ENZYMES"/>
    <property type="match status" value="1"/>
</dbReference>
<dbReference type="PANTHER" id="PTHR18968:SF13">
    <property type="entry name" value="ACETOLACTATE SYNTHASE CATALYTIC SUBUNIT, MITOCHONDRIAL"/>
    <property type="match status" value="1"/>
</dbReference>
<dbReference type="STRING" id="461836.A0A0L0DVG2"/>
<dbReference type="NCBIfam" id="NF005713">
    <property type="entry name" value="PRK07525.1"/>
    <property type="match status" value="1"/>
</dbReference>
<dbReference type="GeneID" id="25569413"/>
<proteinExistence type="inferred from homology"/>
<dbReference type="SUPFAM" id="SSF52518">
    <property type="entry name" value="Thiamin diphosphate-binding fold (THDP-binding)"/>
    <property type="match status" value="2"/>
</dbReference>
<name>A0A0L0DVG2_THETB</name>
<evidence type="ECO:0000313" key="14">
    <source>
        <dbReference type="EMBL" id="KNC56210.1"/>
    </source>
</evidence>
<dbReference type="InterPro" id="IPR029035">
    <property type="entry name" value="DHS-like_NAD/FAD-binding_dom"/>
</dbReference>
<evidence type="ECO:0000256" key="6">
    <source>
        <dbReference type="ARBA" id="ARBA00022723"/>
    </source>
</evidence>
<gene>
    <name evidence="14" type="ORF">AMSG_11460</name>
</gene>
<evidence type="ECO:0000256" key="1">
    <source>
        <dbReference type="ARBA" id="ARBA00001946"/>
    </source>
</evidence>
<dbReference type="InterPro" id="IPR012000">
    <property type="entry name" value="Thiamin_PyroP_enz_cen_dom"/>
</dbReference>
<dbReference type="InterPro" id="IPR012001">
    <property type="entry name" value="Thiamin_PyroP_enz_TPP-bd_dom"/>
</dbReference>
<comment type="cofactor">
    <cofactor evidence="2">
        <name>thiamine diphosphate</name>
        <dbReference type="ChEBI" id="CHEBI:58937"/>
    </cofactor>
</comment>
<dbReference type="RefSeq" id="XP_013752668.1">
    <property type="nucleotide sequence ID" value="XM_013897214.1"/>
</dbReference>
<dbReference type="GO" id="GO:0050487">
    <property type="term" value="F:sulfoacetaldehyde acetyltransferase activity"/>
    <property type="evidence" value="ECO:0007669"/>
    <property type="project" value="UniProtKB-EC"/>
</dbReference>
<evidence type="ECO:0000256" key="7">
    <source>
        <dbReference type="ARBA" id="ARBA00022842"/>
    </source>
</evidence>
<dbReference type="Gene3D" id="3.40.50.1220">
    <property type="entry name" value="TPP-binding domain"/>
    <property type="match status" value="1"/>
</dbReference>
<dbReference type="OMA" id="WREPRSF"/>
<evidence type="ECO:0000259" key="12">
    <source>
        <dbReference type="Pfam" id="PF02775"/>
    </source>
</evidence>
<keyword evidence="5 14" id="KW-0808">Transferase</keyword>
<protein>
    <recommendedName>
        <fullName evidence="4">sulfoacetaldehyde acetyltransferase</fullName>
        <ecNumber evidence="4">2.3.3.15</ecNumber>
    </recommendedName>
</protein>
<organism evidence="14 15">
    <name type="scientific">Thecamonas trahens ATCC 50062</name>
    <dbReference type="NCBI Taxonomy" id="461836"/>
    <lineage>
        <taxon>Eukaryota</taxon>
        <taxon>Apusozoa</taxon>
        <taxon>Apusomonadida</taxon>
        <taxon>Apusomonadidae</taxon>
        <taxon>Thecamonas</taxon>
    </lineage>
</organism>
<evidence type="ECO:0000256" key="5">
    <source>
        <dbReference type="ARBA" id="ARBA00022679"/>
    </source>
</evidence>
<dbReference type="GO" id="GO:0030976">
    <property type="term" value="F:thiamine pyrophosphate binding"/>
    <property type="evidence" value="ECO:0007669"/>
    <property type="project" value="InterPro"/>
</dbReference>
<evidence type="ECO:0000256" key="10">
    <source>
        <dbReference type="RuleBase" id="RU362132"/>
    </source>
</evidence>
<comment type="cofactor">
    <cofactor evidence="1">
        <name>Mg(2+)</name>
        <dbReference type="ChEBI" id="CHEBI:18420"/>
    </cofactor>
</comment>
<evidence type="ECO:0000313" key="15">
    <source>
        <dbReference type="Proteomes" id="UP000054408"/>
    </source>
</evidence>
<keyword evidence="15" id="KW-1185">Reference proteome</keyword>
<accession>A0A0L0DVG2</accession>
<dbReference type="Pfam" id="PF02776">
    <property type="entry name" value="TPP_enzyme_N"/>
    <property type="match status" value="1"/>
</dbReference>
<dbReference type="InterPro" id="IPR045229">
    <property type="entry name" value="TPP_enz"/>
</dbReference>
<evidence type="ECO:0000256" key="3">
    <source>
        <dbReference type="ARBA" id="ARBA00007812"/>
    </source>
</evidence>
<keyword evidence="9" id="KW-0012">Acyltransferase</keyword>
<evidence type="ECO:0000256" key="9">
    <source>
        <dbReference type="ARBA" id="ARBA00023315"/>
    </source>
</evidence>
<sequence>MARKLFSAAAAAWSGPTKEHMSHSEAFVETLAAYGVKNVFGVVGSAFMDALDLFPFATPAGSSKQGIRFVQTAHEQGAAHMADGYARASQQHGVCIGQNGPGVSNCVTGIAAAYWAHSPVVMITPECASVSKGLGGFQELDQAGVFEKITKYQALVNAPSRMAELTGRAFDYATAENGPTQLNIPRDFFYGEAEHAIPTPRPLHHPAPAAAAVDAAAEAIRSARNPVIIAGGGVAASAGGPEAAAALAEALSAPVVTSYLHNDSFPASHPLAAGPLGYCGSQAAMKTISEADVVVALGSRLNPFGTTPQYGHDYWPHDATLVQVDVDHRRLSLTKHADVPIAADAGETARALVAALQTGETPASASSAETRLAQLAERKRAWTTLLDTWSQPDAGEERVKPRAALAALRDAMPADAIVTTDVGNTCSVANGYLHFEQPQSFMAAMTFGNCGYAYPVALGAKLAAPERPVVAYVGDGAWSMSLIETMTAVRENLPVTAVVFSNNIWGAENLNQRIWFGDRFVGSELTNPSYAAVAESMGAVGIQVSAASDVAGAFKEALAHQAAGRPTVLEILTTKELGEPFRRDAMRYPKRVLAKYQHTDVSEPSA</sequence>
<dbReference type="OrthoDB" id="16262at2759"/>
<dbReference type="Gene3D" id="3.40.50.970">
    <property type="match status" value="2"/>
</dbReference>
<dbReference type="CDD" id="cd07035">
    <property type="entry name" value="TPP_PYR_POX_like"/>
    <property type="match status" value="1"/>
</dbReference>
<keyword evidence="7" id="KW-0460">Magnesium</keyword>
<dbReference type="EC" id="2.3.3.15" evidence="4"/>
<dbReference type="GO" id="GO:0000287">
    <property type="term" value="F:magnesium ion binding"/>
    <property type="evidence" value="ECO:0007669"/>
    <property type="project" value="InterPro"/>
</dbReference>
<dbReference type="AlphaFoldDB" id="A0A0L0DVG2"/>
<keyword evidence="8 10" id="KW-0786">Thiamine pyrophosphate</keyword>
<dbReference type="InterPro" id="IPR011766">
    <property type="entry name" value="TPP_enzyme_TPP-bd"/>
</dbReference>
<dbReference type="Pfam" id="PF00205">
    <property type="entry name" value="TPP_enzyme_M"/>
    <property type="match status" value="1"/>
</dbReference>
<dbReference type="GO" id="GO:0003984">
    <property type="term" value="F:acetolactate synthase activity"/>
    <property type="evidence" value="ECO:0007669"/>
    <property type="project" value="TreeGrafter"/>
</dbReference>
<dbReference type="GO" id="GO:0005948">
    <property type="term" value="C:acetolactate synthase complex"/>
    <property type="evidence" value="ECO:0007669"/>
    <property type="project" value="TreeGrafter"/>
</dbReference>
<evidence type="ECO:0000256" key="8">
    <source>
        <dbReference type="ARBA" id="ARBA00023052"/>
    </source>
</evidence>
<evidence type="ECO:0000259" key="11">
    <source>
        <dbReference type="Pfam" id="PF00205"/>
    </source>
</evidence>
<feature type="domain" description="Thiamine pyrophosphate enzyme central" evidence="11">
    <location>
        <begin position="213"/>
        <end position="352"/>
    </location>
</feature>
<dbReference type="InterPro" id="IPR029061">
    <property type="entry name" value="THDP-binding"/>
</dbReference>
<keyword evidence="6" id="KW-0479">Metal-binding</keyword>
<dbReference type="InterPro" id="IPR017820">
    <property type="entry name" value="Sulphoacetald_Actrfrase"/>
</dbReference>
<dbReference type="GO" id="GO:0009097">
    <property type="term" value="P:isoleucine biosynthetic process"/>
    <property type="evidence" value="ECO:0007669"/>
    <property type="project" value="TreeGrafter"/>
</dbReference>
<dbReference type="eggNOG" id="KOG4166">
    <property type="taxonomic scope" value="Eukaryota"/>
</dbReference>
<evidence type="ECO:0000259" key="13">
    <source>
        <dbReference type="Pfam" id="PF02776"/>
    </source>
</evidence>
<dbReference type="Pfam" id="PF02775">
    <property type="entry name" value="TPP_enzyme_C"/>
    <property type="match status" value="1"/>
</dbReference>
<evidence type="ECO:0000256" key="2">
    <source>
        <dbReference type="ARBA" id="ARBA00001964"/>
    </source>
</evidence>
<feature type="domain" description="Thiamine pyrophosphate enzyme TPP-binding" evidence="12">
    <location>
        <begin position="421"/>
        <end position="571"/>
    </location>
</feature>
<dbReference type="GO" id="GO:0050660">
    <property type="term" value="F:flavin adenine dinucleotide binding"/>
    <property type="evidence" value="ECO:0007669"/>
    <property type="project" value="TreeGrafter"/>
</dbReference>
<dbReference type="GO" id="GO:0019529">
    <property type="term" value="P:taurine catabolic process"/>
    <property type="evidence" value="ECO:0007669"/>
    <property type="project" value="InterPro"/>
</dbReference>
<dbReference type="Proteomes" id="UP000054408">
    <property type="component" value="Unassembled WGS sequence"/>
</dbReference>
<evidence type="ECO:0000256" key="4">
    <source>
        <dbReference type="ARBA" id="ARBA00012971"/>
    </source>
</evidence>
<feature type="domain" description="Thiamine pyrophosphate enzyme N-terminal TPP-binding" evidence="13">
    <location>
        <begin position="22"/>
        <end position="144"/>
    </location>
</feature>